<dbReference type="InterPro" id="IPR045336">
    <property type="entry name" value="MmgE_PrpD_N"/>
</dbReference>
<feature type="domain" description="MmgE/PrpD C-terminal" evidence="3">
    <location>
        <begin position="259"/>
        <end position="423"/>
    </location>
</feature>
<evidence type="ECO:0000259" key="2">
    <source>
        <dbReference type="Pfam" id="PF03972"/>
    </source>
</evidence>
<evidence type="ECO:0000313" key="4">
    <source>
        <dbReference type="EMBL" id="ONH49582.1"/>
    </source>
</evidence>
<dbReference type="SUPFAM" id="SSF103378">
    <property type="entry name" value="2-methylcitrate dehydratase PrpD"/>
    <property type="match status" value="1"/>
</dbReference>
<dbReference type="Gene3D" id="3.30.1330.120">
    <property type="entry name" value="2-methylcitrate dehydratase PrpD"/>
    <property type="match status" value="1"/>
</dbReference>
<proteinExistence type="inferred from homology"/>
<dbReference type="GO" id="GO:0016829">
    <property type="term" value="F:lyase activity"/>
    <property type="evidence" value="ECO:0007669"/>
    <property type="project" value="InterPro"/>
</dbReference>
<dbReference type="EMBL" id="MNPW01000029">
    <property type="protein sequence ID" value="ONH49582.1"/>
    <property type="molecule type" value="Genomic_DNA"/>
</dbReference>
<dbReference type="Proteomes" id="UP000189295">
    <property type="component" value="Unassembled WGS sequence"/>
</dbReference>
<name>A0A1V2JVN5_PSECE</name>
<dbReference type="InterPro" id="IPR042183">
    <property type="entry name" value="MmgE/PrpD_sf_1"/>
</dbReference>
<dbReference type="RefSeq" id="WP_076955138.1">
    <property type="nucleotide sequence ID" value="NZ_MNPW01000029.1"/>
</dbReference>
<dbReference type="PANTHER" id="PTHR16943">
    <property type="entry name" value="2-METHYLCITRATE DEHYDRATASE-RELATED"/>
    <property type="match status" value="1"/>
</dbReference>
<dbReference type="OrthoDB" id="9791416at2"/>
<dbReference type="InterPro" id="IPR045337">
    <property type="entry name" value="MmgE_PrpD_C"/>
</dbReference>
<feature type="domain" description="MmgE/PrpD N-terminal" evidence="2">
    <location>
        <begin position="3"/>
        <end position="237"/>
    </location>
</feature>
<evidence type="ECO:0000259" key="3">
    <source>
        <dbReference type="Pfam" id="PF19305"/>
    </source>
</evidence>
<comment type="similarity">
    <text evidence="1">Belongs to the PrpD family.</text>
</comment>
<protein>
    <submittedName>
        <fullName evidence="4">2-methylcitrate dehydratase</fullName>
    </submittedName>
</protein>
<dbReference type="InterPro" id="IPR042188">
    <property type="entry name" value="MmgE/PrpD_sf_2"/>
</dbReference>
<dbReference type="Pfam" id="PF19305">
    <property type="entry name" value="MmgE_PrpD_C"/>
    <property type="match status" value="1"/>
</dbReference>
<evidence type="ECO:0000313" key="5">
    <source>
        <dbReference type="Proteomes" id="UP000189295"/>
    </source>
</evidence>
<reference evidence="4 5" key="1">
    <citation type="submission" date="2016-10" db="EMBL/GenBank/DDBJ databases">
        <title>Pseudomonas lactis sp. nov. and Pseudomonas paralactis sp. nov., isolated from bovine raw milk.</title>
        <authorList>
            <person name="Von Neubeck M."/>
            <person name="Huptas C."/>
            <person name="Glueck C."/>
            <person name="Krewinkel M."/>
            <person name="Stoeckel M."/>
            <person name="Stressler T."/>
            <person name="Fischer L."/>
            <person name="Hinrichs J."/>
            <person name="Scherer S."/>
            <person name="Wenning M."/>
        </authorList>
    </citation>
    <scope>NUCLEOTIDE SEQUENCE [LARGE SCALE GENOMIC DNA]</scope>
    <source>
        <strain evidence="4 5">DSM 17516</strain>
    </source>
</reference>
<dbReference type="InterPro" id="IPR036148">
    <property type="entry name" value="MmgE/PrpD_sf"/>
</dbReference>
<accession>A0A1V2JVN5</accession>
<dbReference type="InterPro" id="IPR005656">
    <property type="entry name" value="MmgE_PrpD"/>
</dbReference>
<sequence>MSLFEFCRDFEFQQAPAHTRSILKNSLLDIVGVMAGAACNDTSKTMRRFALLHYPGGTYTSRLPFDGQRVSVLGAAWAGGFCADSLDAHEGHFKSKGHAGATVVPALLALADALHHNGQPISGRTFLTALCIGYETALRAGTALMATSPTYHASGGFSAIGVVCAGARLLGFDEPTFRHALGIAEYFSARCPMMRVVLSPTMLRDAHGAGAYVGLNALLMAQAGMTGAPAETVEDHSVAVHWADIGQRWEIDSQYFKPWPVCRWAQPALTAMLEIQRQHPQLNADAIETICVETFYESMCLQGHAPRNADEAQYALAFPLAALIVRGKLGPAEVTGDSITAPDILSLSARIEIHEAADISARFPEEILSRLTLTLKEGTRIVSPVTAAKGDPETAMTADELDRKFDLFCTRLGVERSRAVKLAIHSLEHSPSAIATLAPIFSTGSSDGYMGIYTTSS</sequence>
<dbReference type="PANTHER" id="PTHR16943:SF8">
    <property type="entry name" value="2-METHYLCITRATE DEHYDRATASE"/>
    <property type="match status" value="1"/>
</dbReference>
<dbReference type="AlphaFoldDB" id="A0A1V2JVN5"/>
<organism evidence="4 5">
    <name type="scientific">Pseudomonas cedrina subsp. cedrina</name>
    <dbReference type="NCBI Taxonomy" id="76762"/>
    <lineage>
        <taxon>Bacteria</taxon>
        <taxon>Pseudomonadati</taxon>
        <taxon>Pseudomonadota</taxon>
        <taxon>Gammaproteobacteria</taxon>
        <taxon>Pseudomonadales</taxon>
        <taxon>Pseudomonadaceae</taxon>
        <taxon>Pseudomonas</taxon>
    </lineage>
</organism>
<dbReference type="Pfam" id="PF03972">
    <property type="entry name" value="MmgE_PrpD_N"/>
    <property type="match status" value="1"/>
</dbReference>
<evidence type="ECO:0000256" key="1">
    <source>
        <dbReference type="ARBA" id="ARBA00006174"/>
    </source>
</evidence>
<comment type="caution">
    <text evidence="4">The sequence shown here is derived from an EMBL/GenBank/DDBJ whole genome shotgun (WGS) entry which is preliminary data.</text>
</comment>
<dbReference type="Gene3D" id="1.10.4100.10">
    <property type="entry name" value="2-methylcitrate dehydratase PrpD"/>
    <property type="match status" value="1"/>
</dbReference>
<gene>
    <name evidence="4" type="ORF">BLL36_28930</name>
</gene>